<accession>A0AAW0QSQ2</accession>
<gene>
    <name evidence="1" type="ORF">PG999_008695</name>
</gene>
<name>A0AAW0QSQ2_9PEZI</name>
<dbReference type="InterPro" id="IPR021109">
    <property type="entry name" value="Peptidase_aspartic_dom_sf"/>
</dbReference>
<evidence type="ECO:0000313" key="2">
    <source>
        <dbReference type="Proteomes" id="UP001392437"/>
    </source>
</evidence>
<dbReference type="SUPFAM" id="SSF50630">
    <property type="entry name" value="Acid proteases"/>
    <property type="match status" value="1"/>
</dbReference>
<keyword evidence="2" id="KW-1185">Reference proteome</keyword>
<organism evidence="1 2">
    <name type="scientific">Apiospora kogelbergensis</name>
    <dbReference type="NCBI Taxonomy" id="1337665"/>
    <lineage>
        <taxon>Eukaryota</taxon>
        <taxon>Fungi</taxon>
        <taxon>Dikarya</taxon>
        <taxon>Ascomycota</taxon>
        <taxon>Pezizomycotina</taxon>
        <taxon>Sordariomycetes</taxon>
        <taxon>Xylariomycetidae</taxon>
        <taxon>Amphisphaeriales</taxon>
        <taxon>Apiosporaceae</taxon>
        <taxon>Apiospora</taxon>
    </lineage>
</organism>
<sequence>MSVESGGVPILKLQVQKALQTVFLFQAESSASLLWLLLQTTLPSHPPGRLSQNGEVNNSRFVDLYYNEENFFQEKFLVAGTKLNNVTMGLESHGYSLAMDRKGTTAISYSSLSCSNNMAHKNTLAGFADCNGTLIFGGIDTKKFAGELIRLKTFNIGYGKRRKQSASTIFKEIGDVDSRPDNANDRIPTVRCDKANPDAYLALQLHGTFGAVIRVPLAGYFVPLNYTLGLPKKGPDFDPRHHGGFCSLMIRTNISPDGPTSKNWLVELGETFLHNAYMVYNFENRQIGVAPARYSTEFNIVPFASRGASTPLSAPGPAIETPVAYSISSQTFSEFPVAKIETLLAAPCTSVNS</sequence>
<proteinExistence type="predicted"/>
<comment type="caution">
    <text evidence="1">The sequence shown here is derived from an EMBL/GenBank/DDBJ whole genome shotgun (WGS) entry which is preliminary data.</text>
</comment>
<dbReference type="Proteomes" id="UP001392437">
    <property type="component" value="Unassembled WGS sequence"/>
</dbReference>
<evidence type="ECO:0000313" key="1">
    <source>
        <dbReference type="EMBL" id="KAK8105336.1"/>
    </source>
</evidence>
<dbReference type="Gene3D" id="2.40.70.10">
    <property type="entry name" value="Acid Proteases"/>
    <property type="match status" value="1"/>
</dbReference>
<protein>
    <recommendedName>
        <fullName evidence="3">Peptidase A1 domain-containing protein</fullName>
    </recommendedName>
</protein>
<dbReference type="EMBL" id="JAQQWP010000008">
    <property type="protein sequence ID" value="KAK8105336.1"/>
    <property type="molecule type" value="Genomic_DNA"/>
</dbReference>
<dbReference type="AlphaFoldDB" id="A0AAW0QSQ2"/>
<evidence type="ECO:0008006" key="3">
    <source>
        <dbReference type="Google" id="ProtNLM"/>
    </source>
</evidence>
<reference evidence="1 2" key="1">
    <citation type="submission" date="2023-01" db="EMBL/GenBank/DDBJ databases">
        <title>Analysis of 21 Apiospora genomes using comparative genomics revels a genus with tremendous synthesis potential of carbohydrate active enzymes and secondary metabolites.</title>
        <authorList>
            <person name="Sorensen T."/>
        </authorList>
    </citation>
    <scope>NUCLEOTIDE SEQUENCE [LARGE SCALE GENOMIC DNA]</scope>
    <source>
        <strain evidence="1 2">CBS 117206</strain>
    </source>
</reference>